<protein>
    <submittedName>
        <fullName evidence="2">Uncharacterized protein</fullName>
    </submittedName>
</protein>
<feature type="compositionally biased region" description="Basic and acidic residues" evidence="1">
    <location>
        <begin position="157"/>
        <end position="168"/>
    </location>
</feature>
<dbReference type="AlphaFoldDB" id="A0A074Z760"/>
<evidence type="ECO:0000256" key="1">
    <source>
        <dbReference type="SAM" id="MobiDB-lite"/>
    </source>
</evidence>
<feature type="compositionally biased region" description="Basic and acidic residues" evidence="1">
    <location>
        <begin position="65"/>
        <end position="101"/>
    </location>
</feature>
<accession>A0A074Z760</accession>
<keyword evidence="3" id="KW-1185">Reference proteome</keyword>
<proteinExistence type="predicted"/>
<organism evidence="2 3">
    <name type="scientific">Aureobasidium subglaciale (strain EXF-2481)</name>
    <name type="common">Aureobasidium pullulans var. subglaciale</name>
    <dbReference type="NCBI Taxonomy" id="1043005"/>
    <lineage>
        <taxon>Eukaryota</taxon>
        <taxon>Fungi</taxon>
        <taxon>Dikarya</taxon>
        <taxon>Ascomycota</taxon>
        <taxon>Pezizomycotina</taxon>
        <taxon>Dothideomycetes</taxon>
        <taxon>Dothideomycetidae</taxon>
        <taxon>Dothideales</taxon>
        <taxon>Saccotheciaceae</taxon>
        <taxon>Aureobasidium</taxon>
    </lineage>
</organism>
<dbReference type="GeneID" id="25366668"/>
<dbReference type="Proteomes" id="UP000030641">
    <property type="component" value="Unassembled WGS sequence"/>
</dbReference>
<gene>
    <name evidence="2" type="ORF">AUEXF2481DRAFT_40653</name>
</gene>
<dbReference type="HOGENOM" id="CLU_505231_0_0_1"/>
<evidence type="ECO:0000313" key="3">
    <source>
        <dbReference type="Proteomes" id="UP000030641"/>
    </source>
</evidence>
<feature type="region of interest" description="Disordered" evidence="1">
    <location>
        <begin position="28"/>
        <end position="101"/>
    </location>
</feature>
<dbReference type="RefSeq" id="XP_013343199.1">
    <property type="nucleotide sequence ID" value="XM_013487745.1"/>
</dbReference>
<name>A0A074Z760_AURSE</name>
<dbReference type="InParanoid" id="A0A074Z760"/>
<evidence type="ECO:0000313" key="2">
    <source>
        <dbReference type="EMBL" id="KEQ94716.1"/>
    </source>
</evidence>
<sequence length="539" mass="59125">MTEPAKGRRRSSLSAAFENFRNKCRKTRIDSLLSPPKLDSGTSNDEYESNSPSEWEEGVPLTRESSPDKSPGHNSTGHKDRDIVYKDKSSNHSRCDSKLPDFDFDETGFDTGFETGCDSDATSPDENRRLTAALAEFTAEVTEAEDFGRYFSPHKNTATDKKSWKHSEPVSPTESKESSFYTASATSRTGLLHSDHSGSTLDFEVGIPLQRTVANKNLQQWKTLPQTEPKTPEQNLARNTYISLEEAVADNPWKKEEPAVQAPEMLQVPRTVDGVRLDARPLIRHTGISAPPHSSLHLHTFASRSHENKSSLDLKPAAASLSTHLLMPEPARDLQSTAFIPRRPQATSWFSSSSDSSLEGIQFGCPSFTDRRRSTTKPHLLPPPLVINTKRHPTTLTKDSTYPPRPPRIEVSGVEETEMKIYPHTPPKVVPATTYTALDTPSSISSFHADLNDKINTAITTGAIKAQQVSVKERVRRLSGARSLQHAVDGGMERLGKFGVAMGEAVVASGGVGVGWETRGEDENVGARSASVYYGGGFV</sequence>
<dbReference type="EMBL" id="KL584761">
    <property type="protein sequence ID" value="KEQ94716.1"/>
    <property type="molecule type" value="Genomic_DNA"/>
</dbReference>
<feature type="region of interest" description="Disordered" evidence="1">
    <location>
        <begin position="368"/>
        <end position="406"/>
    </location>
</feature>
<feature type="region of interest" description="Disordered" evidence="1">
    <location>
        <begin position="152"/>
        <end position="182"/>
    </location>
</feature>
<feature type="compositionally biased region" description="Polar residues" evidence="1">
    <location>
        <begin position="40"/>
        <end position="53"/>
    </location>
</feature>
<reference evidence="2 3" key="1">
    <citation type="journal article" date="2014" name="BMC Genomics">
        <title>Genome sequencing of four Aureobasidium pullulans varieties: biotechnological potential, stress tolerance, and description of new species.</title>
        <authorList>
            <person name="Gostin Ar C."/>
            <person name="Ohm R.A."/>
            <person name="Kogej T."/>
            <person name="Sonjak S."/>
            <person name="Turk M."/>
            <person name="Zajc J."/>
            <person name="Zalar P."/>
            <person name="Grube M."/>
            <person name="Sun H."/>
            <person name="Han J."/>
            <person name="Sharma A."/>
            <person name="Chiniquy J."/>
            <person name="Ngan C.Y."/>
            <person name="Lipzen A."/>
            <person name="Barry K."/>
            <person name="Grigoriev I.V."/>
            <person name="Gunde-Cimerman N."/>
        </authorList>
    </citation>
    <scope>NUCLEOTIDE SEQUENCE [LARGE SCALE GENOMIC DNA]</scope>
    <source>
        <strain evidence="2 3">EXF-2481</strain>
    </source>
</reference>
<feature type="compositionally biased region" description="Polar residues" evidence="1">
    <location>
        <begin position="170"/>
        <end position="182"/>
    </location>
</feature>
<dbReference type="OrthoDB" id="3926108at2759"/>